<evidence type="ECO:0000256" key="4">
    <source>
        <dbReference type="ARBA" id="ARBA00022454"/>
    </source>
</evidence>
<dbReference type="GO" id="GO:0005634">
    <property type="term" value="C:nucleus"/>
    <property type="evidence" value="ECO:0007669"/>
    <property type="project" value="UniProtKB-SubCell"/>
</dbReference>
<keyword evidence="5 8" id="KW-0175">Coiled coil</keyword>
<sequence>MESPHSPERDAVHASRVQQSLAELQQKVREHERVLKQLRASPPNGQPTARPEAPLEIMTTVYDELAAKTPFLPFPDSVLPALVALRKTHQTVEETKAYLGVHAESVERARRRLEVEQANLRDQTALSQSLQGRIQTLRDGLESRMELGPDDIARERIAELKRKKKSYDKETSKLLKALRNFIDDRLASMLAAEDMGGPVVGGMMDIDTDDLAAGFSSQGRLKKAKPSSDEDKRQRRIDEIWGQSQEPQSLQSDAESRDEAAAAGAEMKDLTEELLNSLVAADGDSSAAYVHLSKETAAARFLVRSKVAQFHPRDATKLRLIDFGRDLDE</sequence>
<gene>
    <name evidence="10" type="ORF">JX265_008650</name>
</gene>
<protein>
    <submittedName>
        <fullName evidence="10">Uncharacterized protein</fullName>
    </submittedName>
</protein>
<keyword evidence="4" id="KW-0158">Chromosome</keyword>
<comment type="caution">
    <text evidence="10">The sequence shown here is derived from an EMBL/GenBank/DDBJ whole genome shotgun (WGS) entry which is preliminary data.</text>
</comment>
<evidence type="ECO:0000256" key="8">
    <source>
        <dbReference type="SAM" id="Coils"/>
    </source>
</evidence>
<evidence type="ECO:0000313" key="10">
    <source>
        <dbReference type="EMBL" id="KAI1864279.1"/>
    </source>
</evidence>
<feature type="coiled-coil region" evidence="8">
    <location>
        <begin position="150"/>
        <end position="177"/>
    </location>
</feature>
<proteinExistence type="inferred from homology"/>
<feature type="compositionally biased region" description="Basic and acidic residues" evidence="9">
    <location>
        <begin position="254"/>
        <end position="265"/>
    </location>
</feature>
<dbReference type="GO" id="GO:0051382">
    <property type="term" value="P:kinetochore assembly"/>
    <property type="evidence" value="ECO:0007669"/>
    <property type="project" value="InterPro"/>
</dbReference>
<dbReference type="InterPro" id="IPR020993">
    <property type="entry name" value="Centromere_CenpK"/>
</dbReference>
<feature type="region of interest" description="Disordered" evidence="9">
    <location>
        <begin position="28"/>
        <end position="52"/>
    </location>
</feature>
<comment type="subcellular location">
    <subcellularLocation>
        <location evidence="2">Chromosome</location>
        <location evidence="2">Centromere</location>
    </subcellularLocation>
    <subcellularLocation>
        <location evidence="1">Nucleus</location>
    </subcellularLocation>
</comment>
<feature type="region of interest" description="Disordered" evidence="9">
    <location>
        <begin position="216"/>
        <end position="265"/>
    </location>
</feature>
<comment type="similarity">
    <text evidence="3">Belongs to the CENP-K/MCM22 family.</text>
</comment>
<keyword evidence="11" id="KW-1185">Reference proteome</keyword>
<evidence type="ECO:0000256" key="7">
    <source>
        <dbReference type="ARBA" id="ARBA00023328"/>
    </source>
</evidence>
<evidence type="ECO:0000256" key="6">
    <source>
        <dbReference type="ARBA" id="ARBA00023242"/>
    </source>
</evidence>
<evidence type="ECO:0000256" key="9">
    <source>
        <dbReference type="SAM" id="MobiDB-lite"/>
    </source>
</evidence>
<dbReference type="EMBL" id="JAFIMR010000024">
    <property type="protein sequence ID" value="KAI1864279.1"/>
    <property type="molecule type" value="Genomic_DNA"/>
</dbReference>
<accession>A0A9P9WHZ7</accession>
<feature type="compositionally biased region" description="Polar residues" evidence="9">
    <location>
        <begin position="242"/>
        <end position="251"/>
    </location>
</feature>
<name>A0A9P9WHZ7_9PEZI</name>
<organism evidence="10 11">
    <name type="scientific">Neoarthrinium moseri</name>
    <dbReference type="NCBI Taxonomy" id="1658444"/>
    <lineage>
        <taxon>Eukaryota</taxon>
        <taxon>Fungi</taxon>
        <taxon>Dikarya</taxon>
        <taxon>Ascomycota</taxon>
        <taxon>Pezizomycotina</taxon>
        <taxon>Sordariomycetes</taxon>
        <taxon>Xylariomycetidae</taxon>
        <taxon>Amphisphaeriales</taxon>
        <taxon>Apiosporaceae</taxon>
        <taxon>Neoarthrinium</taxon>
    </lineage>
</organism>
<dbReference type="Proteomes" id="UP000829685">
    <property type="component" value="Unassembled WGS sequence"/>
</dbReference>
<dbReference type="GO" id="GO:0000070">
    <property type="term" value="P:mitotic sister chromatid segregation"/>
    <property type="evidence" value="ECO:0007669"/>
    <property type="project" value="TreeGrafter"/>
</dbReference>
<dbReference type="AlphaFoldDB" id="A0A9P9WHZ7"/>
<evidence type="ECO:0000256" key="5">
    <source>
        <dbReference type="ARBA" id="ARBA00023054"/>
    </source>
</evidence>
<evidence type="ECO:0000256" key="1">
    <source>
        <dbReference type="ARBA" id="ARBA00004123"/>
    </source>
</evidence>
<keyword evidence="7" id="KW-0137">Centromere</keyword>
<dbReference type="PANTHER" id="PTHR14401:SF6">
    <property type="entry name" value="CENTROMERE PROTEIN K"/>
    <property type="match status" value="1"/>
</dbReference>
<feature type="compositionally biased region" description="Basic and acidic residues" evidence="9">
    <location>
        <begin position="226"/>
        <end position="239"/>
    </location>
</feature>
<dbReference type="PANTHER" id="PTHR14401">
    <property type="entry name" value="CENTROMERE PROTEIN K"/>
    <property type="match status" value="1"/>
</dbReference>
<evidence type="ECO:0000313" key="11">
    <source>
        <dbReference type="Proteomes" id="UP000829685"/>
    </source>
</evidence>
<keyword evidence="6" id="KW-0539">Nucleus</keyword>
<evidence type="ECO:0000256" key="2">
    <source>
        <dbReference type="ARBA" id="ARBA00004584"/>
    </source>
</evidence>
<dbReference type="GO" id="GO:0000775">
    <property type="term" value="C:chromosome, centromeric region"/>
    <property type="evidence" value="ECO:0007669"/>
    <property type="project" value="UniProtKB-SubCell"/>
</dbReference>
<evidence type="ECO:0000256" key="3">
    <source>
        <dbReference type="ARBA" id="ARBA00005795"/>
    </source>
</evidence>
<reference evidence="10" key="1">
    <citation type="submission" date="2021-03" db="EMBL/GenBank/DDBJ databases">
        <title>Revisited historic fungal species revealed as producer of novel bioactive compounds through whole genome sequencing and comparative genomics.</title>
        <authorList>
            <person name="Vignolle G.A."/>
            <person name="Hochenegger N."/>
            <person name="Mach R.L."/>
            <person name="Mach-Aigner A.R."/>
            <person name="Javad Rahimi M."/>
            <person name="Salim K.A."/>
            <person name="Chan C.M."/>
            <person name="Lim L.B.L."/>
            <person name="Cai F."/>
            <person name="Druzhinina I.S."/>
            <person name="U'Ren J.M."/>
            <person name="Derntl C."/>
        </authorList>
    </citation>
    <scope>NUCLEOTIDE SEQUENCE</scope>
    <source>
        <strain evidence="10">TUCIM 5799</strain>
    </source>
</reference>